<sequence>MKSHFKANGIDATVLMDGNYALQICVDPNDMMKGVFRISEQLFLRVACEFQSLRWFAEEHSSIFSDVVGDVSPITMGTHGLINESPPGWQGLKCLLDDPA</sequence>
<organism evidence="1 2">
    <name type="scientific">Neopusillimonas maritima</name>
    <dbReference type="NCBI Taxonomy" id="2026239"/>
    <lineage>
        <taxon>Bacteria</taxon>
        <taxon>Pseudomonadati</taxon>
        <taxon>Pseudomonadota</taxon>
        <taxon>Betaproteobacteria</taxon>
        <taxon>Burkholderiales</taxon>
        <taxon>Alcaligenaceae</taxon>
        <taxon>Neopusillimonas</taxon>
    </lineage>
</organism>
<gene>
    <name evidence="1" type="ORF">CJO09_02780</name>
</gene>
<reference evidence="1 2" key="1">
    <citation type="submission" date="2017-08" db="EMBL/GenBank/DDBJ databases">
        <title>Pusillimonas indicus sp. nov., a member of the family Alcaligenaceae isolated from surface seawater.</title>
        <authorList>
            <person name="Li J."/>
        </authorList>
    </citation>
    <scope>NUCLEOTIDE SEQUENCE [LARGE SCALE GENOMIC DNA]</scope>
    <source>
        <strain evidence="1 2">17-4A</strain>
    </source>
</reference>
<name>A0ABX9N067_9BURK</name>
<proteinExistence type="predicted"/>
<evidence type="ECO:0000313" key="1">
    <source>
        <dbReference type="EMBL" id="RII84171.1"/>
    </source>
</evidence>
<evidence type="ECO:0000313" key="2">
    <source>
        <dbReference type="Proteomes" id="UP000266483"/>
    </source>
</evidence>
<protein>
    <submittedName>
        <fullName evidence="1">Uncharacterized protein</fullName>
    </submittedName>
</protein>
<accession>A0ABX9N067</accession>
<dbReference type="Proteomes" id="UP000266483">
    <property type="component" value="Unassembled WGS sequence"/>
</dbReference>
<comment type="caution">
    <text evidence="1">The sequence shown here is derived from an EMBL/GenBank/DDBJ whole genome shotgun (WGS) entry which is preliminary data.</text>
</comment>
<keyword evidence="2" id="KW-1185">Reference proteome</keyword>
<dbReference type="EMBL" id="NQOU01000001">
    <property type="protein sequence ID" value="RII84171.1"/>
    <property type="molecule type" value="Genomic_DNA"/>
</dbReference>